<evidence type="ECO:0000259" key="2">
    <source>
        <dbReference type="Pfam" id="PF20151"/>
    </source>
</evidence>
<keyword evidence="1" id="KW-1133">Transmembrane helix</keyword>
<feature type="domain" description="DUF6533" evidence="2">
    <location>
        <begin position="19"/>
        <end position="64"/>
    </location>
</feature>
<protein>
    <recommendedName>
        <fullName evidence="2">DUF6533 domain-containing protein</fullName>
    </recommendedName>
</protein>
<feature type="transmembrane region" description="Helical" evidence="1">
    <location>
        <begin position="167"/>
        <end position="189"/>
    </location>
</feature>
<keyword evidence="1" id="KW-0812">Transmembrane</keyword>
<feature type="transmembrane region" description="Helical" evidence="1">
    <location>
        <begin position="209"/>
        <end position="229"/>
    </location>
</feature>
<name>A0A9P7E4V0_9AGAM</name>
<keyword evidence="1" id="KW-0472">Membrane</keyword>
<dbReference type="RefSeq" id="XP_041189704.1">
    <property type="nucleotide sequence ID" value="XM_041343558.1"/>
</dbReference>
<dbReference type="EMBL" id="JABBWG010000031">
    <property type="protein sequence ID" value="KAG1810924.1"/>
    <property type="molecule type" value="Genomic_DNA"/>
</dbReference>
<sequence>MEYSTDDVAAARSLQIATYIYASMTAFWIYDYACSLYEEWTFLLLSHWRKVKGLYIVTRYLPFVLLTAKLYMSFTLNENTGKCRVLDNINTGLGIVSAVCSECFFVLRTYALWNNNRILLAAMLVIIPTFVGVSIGIAFTTNAPAAYATSAIPGIVGCYQSSTSFRLFIPFLLLSAFELGLMMLTLIRALQNWRRHPSRLYVVLVKHNVFYYTCGFLFSVANIFTSMLLQYSYHTMLYDFQFMVLAILATRMHRNLWQMSINRHAHNSDPLVGILMSDMSLLNSTA</sequence>
<dbReference type="InterPro" id="IPR045340">
    <property type="entry name" value="DUF6533"/>
</dbReference>
<dbReference type="OrthoDB" id="2993276at2759"/>
<reference evidence="3" key="1">
    <citation type="journal article" date="2020" name="New Phytol.">
        <title>Comparative genomics reveals dynamic genome evolution in host specialist ectomycorrhizal fungi.</title>
        <authorList>
            <person name="Lofgren L.A."/>
            <person name="Nguyen N.H."/>
            <person name="Vilgalys R."/>
            <person name="Ruytinx J."/>
            <person name="Liao H.L."/>
            <person name="Branco S."/>
            <person name="Kuo A."/>
            <person name="LaButti K."/>
            <person name="Lipzen A."/>
            <person name="Andreopoulos W."/>
            <person name="Pangilinan J."/>
            <person name="Riley R."/>
            <person name="Hundley H."/>
            <person name="Na H."/>
            <person name="Barry K."/>
            <person name="Grigoriev I.V."/>
            <person name="Stajich J.E."/>
            <person name="Kennedy P.G."/>
        </authorList>
    </citation>
    <scope>NUCLEOTIDE SEQUENCE</scope>
    <source>
        <strain evidence="3">MN1</strain>
    </source>
</reference>
<dbReference type="Pfam" id="PF20151">
    <property type="entry name" value="DUF6533"/>
    <property type="match status" value="1"/>
</dbReference>
<dbReference type="Proteomes" id="UP000807769">
    <property type="component" value="Unassembled WGS sequence"/>
</dbReference>
<feature type="transmembrane region" description="Helical" evidence="1">
    <location>
        <begin position="118"/>
        <end position="139"/>
    </location>
</feature>
<feature type="transmembrane region" description="Helical" evidence="1">
    <location>
        <begin position="54"/>
        <end position="72"/>
    </location>
</feature>
<keyword evidence="4" id="KW-1185">Reference proteome</keyword>
<proteinExistence type="predicted"/>
<evidence type="ECO:0000313" key="4">
    <source>
        <dbReference type="Proteomes" id="UP000807769"/>
    </source>
</evidence>
<comment type="caution">
    <text evidence="3">The sequence shown here is derived from an EMBL/GenBank/DDBJ whole genome shotgun (WGS) entry which is preliminary data.</text>
</comment>
<feature type="transmembrane region" description="Helical" evidence="1">
    <location>
        <begin position="92"/>
        <end position="111"/>
    </location>
</feature>
<organism evidence="3 4">
    <name type="scientific">Suillus subaureus</name>
    <dbReference type="NCBI Taxonomy" id="48587"/>
    <lineage>
        <taxon>Eukaryota</taxon>
        <taxon>Fungi</taxon>
        <taxon>Dikarya</taxon>
        <taxon>Basidiomycota</taxon>
        <taxon>Agaricomycotina</taxon>
        <taxon>Agaricomycetes</taxon>
        <taxon>Agaricomycetidae</taxon>
        <taxon>Boletales</taxon>
        <taxon>Suillineae</taxon>
        <taxon>Suillaceae</taxon>
        <taxon>Suillus</taxon>
    </lineage>
</organism>
<feature type="transmembrane region" description="Helical" evidence="1">
    <location>
        <begin position="16"/>
        <end position="33"/>
    </location>
</feature>
<gene>
    <name evidence="3" type="ORF">BJ212DRAFT_576097</name>
</gene>
<evidence type="ECO:0000256" key="1">
    <source>
        <dbReference type="SAM" id="Phobius"/>
    </source>
</evidence>
<accession>A0A9P7E4V0</accession>
<dbReference type="GeneID" id="64637574"/>
<dbReference type="AlphaFoldDB" id="A0A9P7E4V0"/>
<evidence type="ECO:0000313" key="3">
    <source>
        <dbReference type="EMBL" id="KAG1810924.1"/>
    </source>
</evidence>